<dbReference type="EMBL" id="JARKIF010000233">
    <property type="protein sequence ID" value="KAJ7602332.1"/>
    <property type="molecule type" value="Genomic_DNA"/>
</dbReference>
<keyword evidence="6" id="KW-0963">Cytoplasm</keyword>
<gene>
    <name evidence="10" type="ORF">FB45DRAFT_1107473</name>
</gene>
<reference evidence="10" key="1">
    <citation type="submission" date="2023-03" db="EMBL/GenBank/DDBJ databases">
        <title>Massive genome expansion in bonnet fungi (Mycena s.s.) driven by repeated elements and novel gene families across ecological guilds.</title>
        <authorList>
            <consortium name="Lawrence Berkeley National Laboratory"/>
            <person name="Harder C.B."/>
            <person name="Miyauchi S."/>
            <person name="Viragh M."/>
            <person name="Kuo A."/>
            <person name="Thoen E."/>
            <person name="Andreopoulos B."/>
            <person name="Lu D."/>
            <person name="Skrede I."/>
            <person name="Drula E."/>
            <person name="Henrissat B."/>
            <person name="Morin E."/>
            <person name="Kohler A."/>
            <person name="Barry K."/>
            <person name="LaButti K."/>
            <person name="Morin E."/>
            <person name="Salamov A."/>
            <person name="Lipzen A."/>
            <person name="Mereny Z."/>
            <person name="Hegedus B."/>
            <person name="Baldrian P."/>
            <person name="Stursova M."/>
            <person name="Weitz H."/>
            <person name="Taylor A."/>
            <person name="Grigoriev I.V."/>
            <person name="Nagy L.G."/>
            <person name="Martin F."/>
            <person name="Kauserud H."/>
        </authorList>
    </citation>
    <scope>NUCLEOTIDE SEQUENCE</scope>
    <source>
        <strain evidence="10">9284</strain>
    </source>
</reference>
<feature type="region of interest" description="Disordered" evidence="8">
    <location>
        <begin position="551"/>
        <end position="621"/>
    </location>
</feature>
<sequence length="621" mass="69298">MGRKSTKTAAETVIDYKKELADARAEIEILKKQVAKKKTKKRKRIPRPKGQAGRASGFNLQSAMGLAEEGEHYNRLVRVVKDITHQRLVVEKTISDQDKVKLDGTIVHIGKIVPFFDRFEGLWPIKEIISTYLRNMQTRRRKDLDDEGIWFAGHKDDEWLAGNVDAEEVEAEAEDMDLDEDDAQPVHAAFRKAPEPNTVPAAKKSSGTKKKPNTKSKTSAIAEPVAQKSQSKKRSSTDAGLEESVSKKPSPVQPKPKRPKKFKSLTWDQLPANCPDPDCPDLMPDICNEKILTLYNKRRSLIFAGGDTGRGVGLATLELCLAISQENQKPELLKLAMEQGWPVTIDWESVPRRVLDLSGQLLQMIQDIDTLENSPIWLAFINNIGGQIFAFSDSSKQIHYPSALAGRRCGYYGAKGEFLIQSTVMRILAGNEEDLSNMLCDTVDEIVKNDLTSFDDYDPTSNLISLKDFVSFLLVPFAATLLIAEDQGASMEDAMEIRESSARFGLAMHPEEDDDVIEELHLANIRATKQPDNPYFALPPRFRKAEVIESGPNTDTTKKKPQQAPVAPAPLTLDDFVEPQIKKKNKLSSPKKKAARTKTEKPVDDVGPRRQTRSSTAKAKK</sequence>
<keyword evidence="11" id="KW-1185">Reference proteome</keyword>
<dbReference type="InterPro" id="IPR028094">
    <property type="entry name" value="RTC4_C"/>
</dbReference>
<protein>
    <recommendedName>
        <fullName evidence="5">Restriction of telomere capping protein 4</fullName>
    </recommendedName>
</protein>
<dbReference type="Pfam" id="PF14474">
    <property type="entry name" value="RTC4"/>
    <property type="match status" value="1"/>
</dbReference>
<dbReference type="GO" id="GO:0005634">
    <property type="term" value="C:nucleus"/>
    <property type="evidence" value="ECO:0007669"/>
    <property type="project" value="UniProtKB-SubCell"/>
</dbReference>
<feature type="region of interest" description="Disordered" evidence="8">
    <location>
        <begin position="35"/>
        <end position="56"/>
    </location>
</feature>
<comment type="caution">
    <text evidence="10">The sequence shown here is derived from an EMBL/GenBank/DDBJ whole genome shotgun (WGS) entry which is preliminary data.</text>
</comment>
<evidence type="ECO:0000256" key="2">
    <source>
        <dbReference type="ARBA" id="ARBA00004123"/>
    </source>
</evidence>
<comment type="function">
    <text evidence="1">May be involved in a process influencing telomere capping.</text>
</comment>
<feature type="compositionally biased region" description="Basic and acidic residues" evidence="8">
    <location>
        <begin position="597"/>
        <end position="608"/>
    </location>
</feature>
<dbReference type="GO" id="GO:0005737">
    <property type="term" value="C:cytoplasm"/>
    <property type="evidence" value="ECO:0007669"/>
    <property type="project" value="UniProtKB-SubCell"/>
</dbReference>
<evidence type="ECO:0000256" key="7">
    <source>
        <dbReference type="ARBA" id="ARBA00023242"/>
    </source>
</evidence>
<name>A0AAD7AWV8_9AGAR</name>
<feature type="region of interest" description="Disordered" evidence="8">
    <location>
        <begin position="189"/>
        <end position="264"/>
    </location>
</feature>
<dbReference type="Proteomes" id="UP001221142">
    <property type="component" value="Unassembled WGS sequence"/>
</dbReference>
<dbReference type="PANTHER" id="PTHR41391:SF1">
    <property type="entry name" value="RESTRICTION OF TELOMERE CAPPING PROTEIN 4"/>
    <property type="match status" value="1"/>
</dbReference>
<feature type="compositionally biased region" description="Basic residues" evidence="8">
    <location>
        <begin position="582"/>
        <end position="596"/>
    </location>
</feature>
<dbReference type="SMART" id="SM01312">
    <property type="entry name" value="RTC4"/>
    <property type="match status" value="1"/>
</dbReference>
<proteinExistence type="inferred from homology"/>
<accession>A0AAD7AWV8</accession>
<evidence type="ECO:0000256" key="8">
    <source>
        <dbReference type="SAM" id="MobiDB-lite"/>
    </source>
</evidence>
<evidence type="ECO:0000256" key="4">
    <source>
        <dbReference type="ARBA" id="ARBA00009461"/>
    </source>
</evidence>
<evidence type="ECO:0000256" key="1">
    <source>
        <dbReference type="ARBA" id="ARBA00002738"/>
    </source>
</evidence>
<dbReference type="AlphaFoldDB" id="A0AAD7AWV8"/>
<evidence type="ECO:0000313" key="10">
    <source>
        <dbReference type="EMBL" id="KAJ7602332.1"/>
    </source>
</evidence>
<evidence type="ECO:0000259" key="9">
    <source>
        <dbReference type="SMART" id="SM01312"/>
    </source>
</evidence>
<comment type="subcellular location">
    <subcellularLocation>
        <location evidence="3">Cytoplasm</location>
    </subcellularLocation>
    <subcellularLocation>
        <location evidence="2">Nucleus</location>
    </subcellularLocation>
</comment>
<comment type="similarity">
    <text evidence="4">Belongs to the RTC4 family.</text>
</comment>
<feature type="compositionally biased region" description="Basic residues" evidence="8">
    <location>
        <begin position="35"/>
        <end position="47"/>
    </location>
</feature>
<keyword evidence="7" id="KW-0539">Nucleus</keyword>
<evidence type="ECO:0000313" key="11">
    <source>
        <dbReference type="Proteomes" id="UP001221142"/>
    </source>
</evidence>
<evidence type="ECO:0000256" key="5">
    <source>
        <dbReference type="ARBA" id="ARBA00015162"/>
    </source>
</evidence>
<feature type="domain" description="Restriction of telomere capping protein 4 C-terminal" evidence="9">
    <location>
        <begin position="403"/>
        <end position="511"/>
    </location>
</feature>
<dbReference type="InterPro" id="IPR039024">
    <property type="entry name" value="RTC4"/>
</dbReference>
<organism evidence="10 11">
    <name type="scientific">Roridomyces roridus</name>
    <dbReference type="NCBI Taxonomy" id="1738132"/>
    <lineage>
        <taxon>Eukaryota</taxon>
        <taxon>Fungi</taxon>
        <taxon>Dikarya</taxon>
        <taxon>Basidiomycota</taxon>
        <taxon>Agaricomycotina</taxon>
        <taxon>Agaricomycetes</taxon>
        <taxon>Agaricomycetidae</taxon>
        <taxon>Agaricales</taxon>
        <taxon>Marasmiineae</taxon>
        <taxon>Mycenaceae</taxon>
        <taxon>Roridomyces</taxon>
    </lineage>
</organism>
<dbReference type="PANTHER" id="PTHR41391">
    <property type="entry name" value="RESTRICTION OF TELOMERE CAPPING PROTEIN 4"/>
    <property type="match status" value="1"/>
</dbReference>
<evidence type="ECO:0000256" key="3">
    <source>
        <dbReference type="ARBA" id="ARBA00004496"/>
    </source>
</evidence>
<evidence type="ECO:0000256" key="6">
    <source>
        <dbReference type="ARBA" id="ARBA00022490"/>
    </source>
</evidence>